<dbReference type="Proteomes" id="UP000242254">
    <property type="component" value="Unassembled WGS sequence"/>
</dbReference>
<feature type="compositionally biased region" description="Polar residues" evidence="1">
    <location>
        <begin position="71"/>
        <end position="96"/>
    </location>
</feature>
<sequence length="111" mass="12072">MSGYASPSNAAGRMLARDNPQVVGGSPSNRVLRSQTKASPLQSQQQQVPYLNSPTGFHHDTSASYLPDATDANNVDNYNMLNSTSGDRKPSLQSPSKPFHLMNSARLYNDF</sequence>
<accession>A0A2G4T5C6</accession>
<proteinExistence type="predicted"/>
<reference evidence="2 3" key="1">
    <citation type="journal article" date="2016" name="Proc. Natl. Acad. Sci. U.S.A.">
        <title>Lipid metabolic changes in an early divergent fungus govern the establishment of a mutualistic symbiosis with endobacteria.</title>
        <authorList>
            <person name="Lastovetsky O.A."/>
            <person name="Gaspar M.L."/>
            <person name="Mondo S.J."/>
            <person name="LaButti K.M."/>
            <person name="Sandor L."/>
            <person name="Grigoriev I.V."/>
            <person name="Henry S.A."/>
            <person name="Pawlowska T.E."/>
        </authorList>
    </citation>
    <scope>NUCLEOTIDE SEQUENCE [LARGE SCALE GENOMIC DNA]</scope>
    <source>
        <strain evidence="2 3">ATCC 52813</strain>
    </source>
</reference>
<dbReference type="STRING" id="1340429.A0A2G4T5C6"/>
<dbReference type="AlphaFoldDB" id="A0A2G4T5C6"/>
<protein>
    <submittedName>
        <fullName evidence="2">Uncharacterized protein</fullName>
    </submittedName>
</protein>
<evidence type="ECO:0000313" key="2">
    <source>
        <dbReference type="EMBL" id="PHZ16210.1"/>
    </source>
</evidence>
<evidence type="ECO:0000256" key="1">
    <source>
        <dbReference type="SAM" id="MobiDB-lite"/>
    </source>
</evidence>
<dbReference type="GeneID" id="35445678"/>
<name>A0A2G4T5C6_RHIZD</name>
<keyword evidence="3" id="KW-1185">Reference proteome</keyword>
<dbReference type="EMBL" id="KZ303843">
    <property type="protein sequence ID" value="PHZ16210.1"/>
    <property type="molecule type" value="Genomic_DNA"/>
</dbReference>
<organism evidence="2 3">
    <name type="scientific">Rhizopus microsporus ATCC 52813</name>
    <dbReference type="NCBI Taxonomy" id="1340429"/>
    <lineage>
        <taxon>Eukaryota</taxon>
        <taxon>Fungi</taxon>
        <taxon>Fungi incertae sedis</taxon>
        <taxon>Mucoromycota</taxon>
        <taxon>Mucoromycotina</taxon>
        <taxon>Mucoromycetes</taxon>
        <taxon>Mucorales</taxon>
        <taxon>Mucorineae</taxon>
        <taxon>Rhizopodaceae</taxon>
        <taxon>Rhizopus</taxon>
    </lineage>
</organism>
<feature type="region of interest" description="Disordered" evidence="1">
    <location>
        <begin position="1"/>
        <end position="99"/>
    </location>
</feature>
<gene>
    <name evidence="2" type="ORF">RHIMIDRAFT_310799</name>
</gene>
<feature type="compositionally biased region" description="Polar residues" evidence="1">
    <location>
        <begin position="26"/>
        <end position="55"/>
    </location>
</feature>
<dbReference type="RefSeq" id="XP_023469918.1">
    <property type="nucleotide sequence ID" value="XM_023614689.1"/>
</dbReference>
<evidence type="ECO:0000313" key="3">
    <source>
        <dbReference type="Proteomes" id="UP000242254"/>
    </source>
</evidence>